<reference evidence="2 4" key="1">
    <citation type="submission" date="2018-09" db="EMBL/GenBank/DDBJ databases">
        <title>Genomic investigation of the strawberry pathogen Phytophthora fragariae indicates pathogenicity is determined by transcriptional variation in three key races.</title>
        <authorList>
            <person name="Adams T.M."/>
            <person name="Armitage A.D."/>
            <person name="Sobczyk M.K."/>
            <person name="Bates H.J."/>
            <person name="Dunwell J.M."/>
            <person name="Nellist C.F."/>
            <person name="Harrison R.J."/>
        </authorList>
    </citation>
    <scope>NUCLEOTIDE SEQUENCE [LARGE SCALE GENOMIC DNA]</scope>
    <source>
        <strain evidence="2 4">SCRP249</strain>
        <strain evidence="3 5">SCRP333</strain>
    </source>
</reference>
<sequence length="822" mass="92921">MSDEEDATSSPELRWPFGCEGEDNDVLTPKGETCAKLSRLLEKAEVAAGEFSFGGVAASLPAIPGLVVDGVGSVPVPLTEERKDKLLPLGEKITSGQEECWKIPADQVQMKNPKWVNGILKLGGKVGDRLGFKRIKLSCELKELLVYGPGAKTNKHQEAKEDGVVATLEVQLPSEHSGGTLVVFRGRDLQFRHDFGTEKGAAAYLPHYAAYFVDAPRAREEVTSGFQLMLKYSLSLPPEMRHLEDAKSDKPLSEELAEVLKGLEPDDDCFGLLLESKYAENVILGRGVEALSEMDNTRYRALLEANSLIPEDKALAFYLARLNCSVKHYDGRLGSHKDPRWKEKYAIWQSYDRKDEVTWYSMDGKKYGHAMTTMYTNTIKGPKEKDAVATFKPTFLNPGRLQLSQLWKSNGYSIDGGGGEDRMKTTELCRYAVFAWPKSKNIDYSFNFVNNEAAAAALQAQESVDADILRRFMERASTEAAKKREMRKLCRRFSYRDPSADSSYFFQMMVHLIVKCEDASLVGLLFEKFFNGATDNKCVGGICSLINAFKWENLKDAVLSILRTSSKDRRYGWEAEDAVRLTLQLVDNLERGEAQTALLAEAVERVMDSDPEQLARSSVQSLLWKCVIQSDESAILTNLVEHFQKIKPADLKPVLKAVSEHVATLDTNDKKFKAIVSIATLRMEWLNQQIDKLDRPFTWEMPNALFIDNARVQAFLRGLESTMTTQGLVYFRSLKHAQRWTRHARENASFKMIAEGTGRDAFVRITKTRQYYEQRQTKATNFKAEKEELLAKRFNDPANNNSRSRKRPREERIEETDDVVME</sequence>
<keyword evidence="5" id="KW-1185">Reference proteome</keyword>
<feature type="region of interest" description="Disordered" evidence="1">
    <location>
        <begin position="790"/>
        <end position="822"/>
    </location>
</feature>
<name>A0A6A3IKM6_9STRA</name>
<organism evidence="2 4">
    <name type="scientific">Phytophthora rubi</name>
    <dbReference type="NCBI Taxonomy" id="129364"/>
    <lineage>
        <taxon>Eukaryota</taxon>
        <taxon>Sar</taxon>
        <taxon>Stramenopiles</taxon>
        <taxon>Oomycota</taxon>
        <taxon>Peronosporomycetes</taxon>
        <taxon>Peronosporales</taxon>
        <taxon>Peronosporaceae</taxon>
        <taxon>Phytophthora</taxon>
    </lineage>
</organism>
<protein>
    <submittedName>
        <fullName evidence="2">Uncharacterized protein</fullName>
    </submittedName>
</protein>
<feature type="compositionally biased region" description="Acidic residues" evidence="1">
    <location>
        <begin position="813"/>
        <end position="822"/>
    </location>
</feature>
<accession>A0A6A3IKM6</accession>
<evidence type="ECO:0000313" key="2">
    <source>
        <dbReference type="EMBL" id="KAE8982600.1"/>
    </source>
</evidence>
<evidence type="ECO:0000313" key="5">
    <source>
        <dbReference type="Proteomes" id="UP000434957"/>
    </source>
</evidence>
<evidence type="ECO:0000313" key="3">
    <source>
        <dbReference type="EMBL" id="KAE9294098.1"/>
    </source>
</evidence>
<evidence type="ECO:0000313" key="4">
    <source>
        <dbReference type="Proteomes" id="UP000429607"/>
    </source>
</evidence>
<proteinExistence type="predicted"/>
<dbReference type="EMBL" id="QXFT01002717">
    <property type="protein sequence ID" value="KAE9294098.1"/>
    <property type="molecule type" value="Genomic_DNA"/>
</dbReference>
<comment type="caution">
    <text evidence="2">The sequence shown here is derived from an EMBL/GenBank/DDBJ whole genome shotgun (WGS) entry which is preliminary data.</text>
</comment>
<dbReference type="Proteomes" id="UP000429607">
    <property type="component" value="Unassembled WGS sequence"/>
</dbReference>
<dbReference type="EMBL" id="QXFV01002854">
    <property type="protein sequence ID" value="KAE8982600.1"/>
    <property type="molecule type" value="Genomic_DNA"/>
</dbReference>
<gene>
    <name evidence="2" type="ORF">PR001_g23678</name>
    <name evidence="3" type="ORF">PR003_g24345</name>
</gene>
<dbReference type="Proteomes" id="UP000434957">
    <property type="component" value="Unassembled WGS sequence"/>
</dbReference>
<dbReference type="PANTHER" id="PTHR33099">
    <property type="entry name" value="FE2OG DIOXYGENASE DOMAIN-CONTAINING PROTEIN"/>
    <property type="match status" value="1"/>
</dbReference>
<evidence type="ECO:0000256" key="1">
    <source>
        <dbReference type="SAM" id="MobiDB-lite"/>
    </source>
</evidence>
<dbReference type="AlphaFoldDB" id="A0A6A3IKM6"/>
<dbReference type="PANTHER" id="PTHR33099:SF7">
    <property type="entry name" value="MYND-TYPE DOMAIN-CONTAINING PROTEIN"/>
    <property type="match status" value="1"/>
</dbReference>